<organism evidence="2 3">
    <name type="scientific">Streptomyces pilosus</name>
    <dbReference type="NCBI Taxonomy" id="28893"/>
    <lineage>
        <taxon>Bacteria</taxon>
        <taxon>Bacillati</taxon>
        <taxon>Actinomycetota</taxon>
        <taxon>Actinomycetes</taxon>
        <taxon>Kitasatosporales</taxon>
        <taxon>Streptomycetaceae</taxon>
        <taxon>Streptomyces</taxon>
    </lineage>
</organism>
<name>A0A918BRE8_9ACTN</name>
<evidence type="ECO:0000256" key="1">
    <source>
        <dbReference type="SAM" id="Phobius"/>
    </source>
</evidence>
<gene>
    <name evidence="2" type="ORF">GCM10010280_35050</name>
</gene>
<evidence type="ECO:0000313" key="2">
    <source>
        <dbReference type="EMBL" id="GGQ85186.1"/>
    </source>
</evidence>
<proteinExistence type="predicted"/>
<sequence>MKIALILVLTYACSVLVMRYRRDGMDWEPALLIGLLVTPLVLLLSWGRDRLMDGARRAGERARDRRRAAR</sequence>
<keyword evidence="1" id="KW-0812">Transmembrane</keyword>
<accession>A0A918BRE8</accession>
<comment type="caution">
    <text evidence="2">The sequence shown here is derived from an EMBL/GenBank/DDBJ whole genome shotgun (WGS) entry which is preliminary data.</text>
</comment>
<feature type="transmembrane region" description="Helical" evidence="1">
    <location>
        <begin position="29"/>
        <end position="47"/>
    </location>
</feature>
<keyword evidence="1" id="KW-0472">Membrane</keyword>
<keyword evidence="1" id="KW-1133">Transmembrane helix</keyword>
<reference evidence="2" key="1">
    <citation type="journal article" date="2014" name="Int. J. Syst. Evol. Microbiol.">
        <title>Complete genome sequence of Corynebacterium casei LMG S-19264T (=DSM 44701T), isolated from a smear-ripened cheese.</title>
        <authorList>
            <consortium name="US DOE Joint Genome Institute (JGI-PGF)"/>
            <person name="Walter F."/>
            <person name="Albersmeier A."/>
            <person name="Kalinowski J."/>
            <person name="Ruckert C."/>
        </authorList>
    </citation>
    <scope>NUCLEOTIDE SEQUENCE</scope>
    <source>
        <strain evidence="2">JCM 4403</strain>
    </source>
</reference>
<evidence type="ECO:0000313" key="3">
    <source>
        <dbReference type="Proteomes" id="UP000656732"/>
    </source>
</evidence>
<keyword evidence="3" id="KW-1185">Reference proteome</keyword>
<dbReference type="AlphaFoldDB" id="A0A918BRE8"/>
<protein>
    <submittedName>
        <fullName evidence="2">Uncharacterized protein</fullName>
    </submittedName>
</protein>
<dbReference type="Proteomes" id="UP000656732">
    <property type="component" value="Unassembled WGS sequence"/>
</dbReference>
<reference evidence="2" key="2">
    <citation type="submission" date="2020-09" db="EMBL/GenBank/DDBJ databases">
        <authorList>
            <person name="Sun Q."/>
            <person name="Ohkuma M."/>
        </authorList>
    </citation>
    <scope>NUCLEOTIDE SEQUENCE</scope>
    <source>
        <strain evidence="2">JCM 4403</strain>
    </source>
</reference>
<dbReference type="EMBL" id="BMTU01000006">
    <property type="protein sequence ID" value="GGQ85186.1"/>
    <property type="molecule type" value="Genomic_DNA"/>
</dbReference>